<evidence type="ECO:0000256" key="2">
    <source>
        <dbReference type="PIRSR" id="PIRSR011396-2"/>
    </source>
</evidence>
<comment type="caution">
    <text evidence="3">The sequence shown here is derived from an EMBL/GenBank/DDBJ whole genome shotgun (WGS) entry which is preliminary data.</text>
</comment>
<dbReference type="InterPro" id="IPR050816">
    <property type="entry name" value="Flavin-dep_Halogenase_NPB"/>
</dbReference>
<keyword evidence="2" id="KW-0274">FAD</keyword>
<dbReference type="PANTHER" id="PTHR43747:SF4">
    <property type="entry name" value="FLAVIN-DEPENDENT TRYPTOPHAN HALOGENASE"/>
    <property type="match status" value="1"/>
</dbReference>
<dbReference type="InterPro" id="IPR036188">
    <property type="entry name" value="FAD/NAD-bd_sf"/>
</dbReference>
<dbReference type="SUPFAM" id="SSF51905">
    <property type="entry name" value="FAD/NAD(P)-binding domain"/>
    <property type="match status" value="1"/>
</dbReference>
<evidence type="ECO:0000313" key="3">
    <source>
        <dbReference type="EMBL" id="EWH09116.1"/>
    </source>
</evidence>
<organism evidence="3 4">
    <name type="scientific">Catenovulum agarivorans DS-2</name>
    <dbReference type="NCBI Taxonomy" id="1328313"/>
    <lineage>
        <taxon>Bacteria</taxon>
        <taxon>Pseudomonadati</taxon>
        <taxon>Pseudomonadota</taxon>
        <taxon>Gammaproteobacteria</taxon>
        <taxon>Alteromonadales</taxon>
        <taxon>Alteromonadaceae</taxon>
        <taxon>Catenovulum</taxon>
    </lineage>
</organism>
<dbReference type="Proteomes" id="UP000019276">
    <property type="component" value="Unassembled WGS sequence"/>
</dbReference>
<dbReference type="STRING" id="1328313.DS2_14119"/>
<evidence type="ECO:0000256" key="1">
    <source>
        <dbReference type="PIRSR" id="PIRSR011396-1"/>
    </source>
</evidence>
<dbReference type="PATRIC" id="fig|1328313.3.peg.2880"/>
<feature type="binding site" evidence="2">
    <location>
        <position position="344"/>
    </location>
    <ligand>
        <name>FAD</name>
        <dbReference type="ChEBI" id="CHEBI:57692"/>
    </ligand>
</feature>
<proteinExistence type="predicted"/>
<feature type="binding site" evidence="2">
    <location>
        <position position="78"/>
    </location>
    <ligand>
        <name>7-chloro-L-tryptophan</name>
        <dbReference type="ChEBI" id="CHEBI:58713"/>
    </ligand>
</feature>
<dbReference type="AlphaFoldDB" id="W7QAX8"/>
<protein>
    <submittedName>
        <fullName evidence="3">Tryptophan halogenase</fullName>
    </submittedName>
</protein>
<reference evidence="3 4" key="1">
    <citation type="journal article" date="2014" name="Genome Announc.">
        <title>Draft Genome Sequence of the Agar-Degrading Bacterium Catenovulum sp. Strain DS-2, Isolated from Intestines of Haliotis diversicolor.</title>
        <authorList>
            <person name="Shan D."/>
            <person name="Li X."/>
            <person name="Gu Z."/>
            <person name="Wei G."/>
            <person name="Gao Z."/>
            <person name="Shao Z."/>
        </authorList>
    </citation>
    <scope>NUCLEOTIDE SEQUENCE [LARGE SCALE GENOMIC DNA]</scope>
    <source>
        <strain evidence="3 4">DS-2</strain>
    </source>
</reference>
<dbReference type="PANTHER" id="PTHR43747">
    <property type="entry name" value="FAD-BINDING PROTEIN"/>
    <property type="match status" value="1"/>
</dbReference>
<dbReference type="GO" id="GO:0004497">
    <property type="term" value="F:monooxygenase activity"/>
    <property type="evidence" value="ECO:0007669"/>
    <property type="project" value="InterPro"/>
</dbReference>
<name>W7QAX8_9ALTE</name>
<dbReference type="InterPro" id="IPR006905">
    <property type="entry name" value="Flavin_halogenase"/>
</dbReference>
<feature type="binding site" evidence="2">
    <location>
        <position position="331"/>
    </location>
    <ligand>
        <name>FAD</name>
        <dbReference type="ChEBI" id="CHEBI:57692"/>
    </ligand>
</feature>
<evidence type="ECO:0000313" key="4">
    <source>
        <dbReference type="Proteomes" id="UP000019276"/>
    </source>
</evidence>
<keyword evidence="4" id="KW-1185">Reference proteome</keyword>
<dbReference type="Pfam" id="PF04820">
    <property type="entry name" value="Trp_halogenase"/>
    <property type="match status" value="1"/>
</dbReference>
<gene>
    <name evidence="3" type="ORF">DS2_14119</name>
</gene>
<dbReference type="EMBL" id="ARZY01000029">
    <property type="protein sequence ID" value="EWH09116.1"/>
    <property type="molecule type" value="Genomic_DNA"/>
</dbReference>
<dbReference type="eggNOG" id="COG0446">
    <property type="taxonomic scope" value="Bacteria"/>
</dbReference>
<dbReference type="GO" id="GO:0000166">
    <property type="term" value="F:nucleotide binding"/>
    <property type="evidence" value="ECO:0007669"/>
    <property type="project" value="UniProtKB-KW"/>
</dbReference>
<dbReference type="RefSeq" id="WP_035015476.1">
    <property type="nucleotide sequence ID" value="NZ_ARZY01000029.1"/>
</dbReference>
<feature type="binding site" evidence="2">
    <location>
        <position position="183"/>
    </location>
    <ligand>
        <name>FAD</name>
        <dbReference type="ChEBI" id="CHEBI:57692"/>
    </ligand>
</feature>
<feature type="binding site" evidence="2">
    <location>
        <position position="340"/>
    </location>
    <ligand>
        <name>L-tryptophan</name>
        <dbReference type="ChEBI" id="CHEBI:57912"/>
    </ligand>
</feature>
<accession>W7QAX8</accession>
<dbReference type="PIRSF" id="PIRSF011396">
    <property type="entry name" value="Trp_halogenase"/>
    <property type="match status" value="1"/>
</dbReference>
<dbReference type="Gene3D" id="3.50.50.60">
    <property type="entry name" value="FAD/NAD(P)-binding domain"/>
    <property type="match status" value="1"/>
</dbReference>
<feature type="active site" evidence="1">
    <location>
        <position position="78"/>
    </location>
</feature>
<dbReference type="InterPro" id="IPR033856">
    <property type="entry name" value="Trp_halogen"/>
</dbReference>
<sequence>MTNQVKKVVVLGGGTSGWMSAALIKKVLGDVVDVELVESESIGIVGVGEATIPPIQHVNETLGIDEAEFIRETKATIKLAIKFENWRVKGESYYHTFSAPGRSLPFCHFHHLWTRANQLGIDDNLWAHDINFHAAEAGRFAKLQTQDPLFDLKYAYHFDSGLYGQYLRKISERLGVKRTEGLVDQVNLNVQTGDVESLKLKNGHLVTGDLFIDCSGFRGVLINQKLGTGFEDWSHWLPCDRAVAMPSERHQHTTPYTRSIAHEAGWQWRIPLQHRNGNGLVYSSRYYSDEQAAELLASNLDTPALDDSRVIKFRTGRTRKQWNRNVIAVGLASGFLEPLESTSIYLVQSAVVRLIKFFPHMGIEDAQRDEYNRQSKLEYDLIRDFIILHYHVTDRVDSQFWRDMQNMEVPKRLVDKIAQFKKSGAITHEELDLFWEPSWLQVMLGQGIKPTDYHPLANQFSTEKLAEMMANMKKAKQAPSLQMPTHDEFLKMFAGV</sequence>
<dbReference type="OrthoDB" id="7178350at2"/>
<keyword evidence="2" id="KW-0547">Nucleotide-binding</keyword>
<keyword evidence="2" id="KW-0285">Flavoprotein</keyword>